<dbReference type="EMBL" id="FWWY01000001">
    <property type="protein sequence ID" value="SMC07290.1"/>
    <property type="molecule type" value="Genomic_DNA"/>
</dbReference>
<proteinExistence type="predicted"/>
<dbReference type="Proteomes" id="UP000192660">
    <property type="component" value="Unassembled WGS sequence"/>
</dbReference>
<evidence type="ECO:0000313" key="1">
    <source>
        <dbReference type="EMBL" id="SMC07290.1"/>
    </source>
</evidence>
<gene>
    <name evidence="1" type="ORF">SAMN00768000_3310</name>
</gene>
<accession>A0A1W1WMN1</accession>
<dbReference type="AlphaFoldDB" id="A0A1W1WMN1"/>
<reference evidence="2" key="1">
    <citation type="submission" date="2017-04" db="EMBL/GenBank/DDBJ databases">
        <authorList>
            <person name="Varghese N."/>
            <person name="Submissions S."/>
        </authorList>
    </citation>
    <scope>NUCLEOTIDE SEQUENCE [LARGE SCALE GENOMIC DNA]</scope>
    <source>
        <strain evidence="2">DSM 9293</strain>
    </source>
</reference>
<dbReference type="STRING" id="28034.BFX07_06890"/>
<protein>
    <submittedName>
        <fullName evidence="1">Uncharacterized protein</fullName>
    </submittedName>
</protein>
<dbReference type="OrthoDB" id="2085293at2"/>
<dbReference type="RefSeq" id="WP_020374763.1">
    <property type="nucleotide sequence ID" value="NZ_FWWY01000001.1"/>
</dbReference>
<evidence type="ECO:0000313" key="2">
    <source>
        <dbReference type="Proteomes" id="UP000192660"/>
    </source>
</evidence>
<sequence length="122" mass="13925">MSRLPWLDNLVQPVHIMQYGQGHPAFVQQFADNEWIFWETVDKLPEIVWSWFPRNLPLYGIAHEDSAAHIWFVGEPIGQEEASWRDLVLAVGRGQKILTPMTESLVDSIGESVHIAVFTTPS</sequence>
<keyword evidence="2" id="KW-1185">Reference proteome</keyword>
<name>A0A1W1WMN1_SULTA</name>
<organism evidence="1 2">
    <name type="scientific">Sulfobacillus thermosulfidooxidans (strain DSM 9293 / VKM B-1269 / AT-1)</name>
    <dbReference type="NCBI Taxonomy" id="929705"/>
    <lineage>
        <taxon>Bacteria</taxon>
        <taxon>Bacillati</taxon>
        <taxon>Bacillota</taxon>
        <taxon>Clostridia</taxon>
        <taxon>Eubacteriales</taxon>
        <taxon>Clostridiales Family XVII. Incertae Sedis</taxon>
        <taxon>Sulfobacillus</taxon>
    </lineage>
</organism>